<dbReference type="EMBL" id="KV440977">
    <property type="protein sequence ID" value="OAD75669.1"/>
    <property type="molecule type" value="Genomic_DNA"/>
</dbReference>
<dbReference type="RefSeq" id="XP_018293709.1">
    <property type="nucleotide sequence ID" value="XM_018431098.1"/>
</dbReference>
<gene>
    <name evidence="1" type="ORF">PHYBLDRAFT_143917</name>
</gene>
<organism evidence="1 2">
    <name type="scientific">Phycomyces blakesleeanus (strain ATCC 8743b / DSM 1359 / FGSC 10004 / NBRC 33097 / NRRL 1555)</name>
    <dbReference type="NCBI Taxonomy" id="763407"/>
    <lineage>
        <taxon>Eukaryota</taxon>
        <taxon>Fungi</taxon>
        <taxon>Fungi incertae sedis</taxon>
        <taxon>Mucoromycota</taxon>
        <taxon>Mucoromycotina</taxon>
        <taxon>Mucoromycetes</taxon>
        <taxon>Mucorales</taxon>
        <taxon>Phycomycetaceae</taxon>
        <taxon>Phycomyces</taxon>
    </lineage>
</organism>
<dbReference type="AlphaFoldDB" id="A0A167NCK5"/>
<sequence length="124" mass="14308">MGLIENELARHSFSANTIQDDMLPFMIINPLNEIGNSMENSNSKFIGLDFAYTVQRENNHLQLQRLIVSEYEVAVVNEEVENETNTVVISGRNNFVWLPRIMAQNTKLHYQREDLQQLMNVPGN</sequence>
<accession>A0A167NCK5</accession>
<keyword evidence="2" id="KW-1185">Reference proteome</keyword>
<name>A0A167NCK5_PHYB8</name>
<reference evidence="2" key="1">
    <citation type="submission" date="2015-06" db="EMBL/GenBank/DDBJ databases">
        <title>Expansion of signal transduction pathways in fungi by whole-genome duplication.</title>
        <authorList>
            <consortium name="DOE Joint Genome Institute"/>
            <person name="Corrochano L.M."/>
            <person name="Kuo A."/>
            <person name="Marcet-Houben M."/>
            <person name="Polaino S."/>
            <person name="Salamov A."/>
            <person name="Villalobos J.M."/>
            <person name="Alvarez M.I."/>
            <person name="Avalos J."/>
            <person name="Benito E.P."/>
            <person name="Benoit I."/>
            <person name="Burger G."/>
            <person name="Camino L.P."/>
            <person name="Canovas D."/>
            <person name="Cerda-Olmedo E."/>
            <person name="Cheng J.-F."/>
            <person name="Dominguez A."/>
            <person name="Elias M."/>
            <person name="Eslava A.P."/>
            <person name="Glaser F."/>
            <person name="Grimwood J."/>
            <person name="Gutierrez G."/>
            <person name="Heitman J."/>
            <person name="Henrissat B."/>
            <person name="Iturriaga E.A."/>
            <person name="Lang B.F."/>
            <person name="Lavin J.L."/>
            <person name="Lee S."/>
            <person name="Li W."/>
            <person name="Lindquist E."/>
            <person name="Lopez-Garcia S."/>
            <person name="Luque E.M."/>
            <person name="Marcos A.T."/>
            <person name="Martin J."/>
            <person name="McCluskey K."/>
            <person name="Medina H.R."/>
            <person name="Miralles-Duran A."/>
            <person name="Miyazaki A."/>
            <person name="Munoz-Torres E."/>
            <person name="Oguiza J.A."/>
            <person name="Ohm R."/>
            <person name="Olmedo M."/>
            <person name="Orejas M."/>
            <person name="Ortiz-Castellanos L."/>
            <person name="Pisabarro A.G."/>
            <person name="Rodriguez-Romero J."/>
            <person name="Ruiz-Herrera J."/>
            <person name="Ruiz-Vazquez R."/>
            <person name="Sanz C."/>
            <person name="Schackwitz W."/>
            <person name="Schmutz J."/>
            <person name="Shahriari M."/>
            <person name="Shelest E."/>
            <person name="Silva-Franco F."/>
            <person name="Soanes D."/>
            <person name="Syed K."/>
            <person name="Tagua V.G."/>
            <person name="Talbot N.J."/>
            <person name="Thon M."/>
            <person name="De vries R.P."/>
            <person name="Wiebenga A."/>
            <person name="Yadav J.S."/>
            <person name="Braun E.L."/>
            <person name="Baker S."/>
            <person name="Garre V."/>
            <person name="Horwitz B."/>
            <person name="Torres-Martinez S."/>
            <person name="Idnurm A."/>
            <person name="Herrera-Estrella A."/>
            <person name="Gabaldon T."/>
            <person name="Grigoriev I.V."/>
        </authorList>
    </citation>
    <scope>NUCLEOTIDE SEQUENCE [LARGE SCALE GENOMIC DNA]</scope>
    <source>
        <strain evidence="2">NRRL 1555(-)</strain>
    </source>
</reference>
<evidence type="ECO:0000313" key="1">
    <source>
        <dbReference type="EMBL" id="OAD75669.1"/>
    </source>
</evidence>
<evidence type="ECO:0000313" key="2">
    <source>
        <dbReference type="Proteomes" id="UP000077315"/>
    </source>
</evidence>
<dbReference type="GeneID" id="28992004"/>
<dbReference type="VEuPathDB" id="FungiDB:PHYBLDRAFT_143917"/>
<dbReference type="InParanoid" id="A0A167NCK5"/>
<dbReference type="Proteomes" id="UP000077315">
    <property type="component" value="Unassembled WGS sequence"/>
</dbReference>
<proteinExistence type="predicted"/>
<protein>
    <submittedName>
        <fullName evidence="1">Uncharacterized protein</fullName>
    </submittedName>
</protein>